<dbReference type="InterPro" id="IPR039697">
    <property type="entry name" value="Alcohol_dehydrogenase_Fe"/>
</dbReference>
<protein>
    <submittedName>
        <fullName evidence="6">1,3-propanediol dehydrogenase</fullName>
    </submittedName>
</protein>
<dbReference type="PANTHER" id="PTHR11496">
    <property type="entry name" value="ALCOHOL DEHYDROGENASE"/>
    <property type="match status" value="1"/>
</dbReference>
<comment type="caution">
    <text evidence="6">The sequence shown here is derived from an EMBL/GenBank/DDBJ whole genome shotgun (WGS) entry which is preliminary data.</text>
</comment>
<dbReference type="Pfam" id="PF25137">
    <property type="entry name" value="ADH_Fe_C"/>
    <property type="match status" value="1"/>
</dbReference>
<dbReference type="CDD" id="cd08188">
    <property type="entry name" value="PDDH"/>
    <property type="match status" value="1"/>
</dbReference>
<proteinExistence type="inferred from homology"/>
<dbReference type="RefSeq" id="WP_207703067.1">
    <property type="nucleotide sequence ID" value="NZ_JAFREL020000002.1"/>
</dbReference>
<accession>A0ABV0EPF1</accession>
<gene>
    <name evidence="6" type="ORF">JZO67_002449</name>
</gene>
<keyword evidence="2" id="KW-0560">Oxidoreductase</keyword>
<dbReference type="InterPro" id="IPR018211">
    <property type="entry name" value="ADH_Fe_CS"/>
</dbReference>
<evidence type="ECO:0000256" key="2">
    <source>
        <dbReference type="ARBA" id="ARBA00023002"/>
    </source>
</evidence>
<dbReference type="EMBL" id="JAFREL020000002">
    <property type="protein sequence ID" value="MEO1770496.1"/>
    <property type="molecule type" value="Genomic_DNA"/>
</dbReference>
<dbReference type="Gene3D" id="3.40.50.1970">
    <property type="match status" value="1"/>
</dbReference>
<evidence type="ECO:0000256" key="1">
    <source>
        <dbReference type="ARBA" id="ARBA00007358"/>
    </source>
</evidence>
<dbReference type="InterPro" id="IPR001670">
    <property type="entry name" value="ADH_Fe/GldA"/>
</dbReference>
<dbReference type="SUPFAM" id="SSF56796">
    <property type="entry name" value="Dehydroquinate synthase-like"/>
    <property type="match status" value="1"/>
</dbReference>
<dbReference type="Gene3D" id="1.20.1090.10">
    <property type="entry name" value="Dehydroquinate synthase-like - alpha domain"/>
    <property type="match status" value="1"/>
</dbReference>
<dbReference type="InterPro" id="IPR056798">
    <property type="entry name" value="ADH_Fe_C"/>
</dbReference>
<feature type="domain" description="Fe-containing alcohol dehydrogenase-like C-terminal" evidence="5">
    <location>
        <begin position="190"/>
        <end position="385"/>
    </location>
</feature>
<evidence type="ECO:0000259" key="4">
    <source>
        <dbReference type="Pfam" id="PF00465"/>
    </source>
</evidence>
<sequence length="386" mass="41600">MTVKDFLMPSLNYFGEGSVDVLGDKVEMFNAEKSLIVTDAFLRTLKDGPVAQVVKALEDKGIEYAIFDQVEPNPKIANCIAGLDLYNKENCDSVITVGGGSSHDCGKGIAIAVTHGKDLKKYAGIELLTEKLPPIFAVNTTAGTASEITKHCVLTDEETHLKFVIVSWRNVPLVSINDPYLMLSVPKGLTAATGMDALTHAVECYVSANATPLTDGCAIQAMKLIAQNLRQAVANGQDIAAREKMAYASVLAGMAFNNGDLGYVHAMAHQLGGQYDMAHGVANSILLPIVERYNLISNPEKFAKIAIYLGENTTGLSTLEAADKAIEAIERLSADVGIPKNLKVMGVKREDFELMAENALKDGNAFSNPRKGNKEEIIDLFEQAFE</sequence>
<evidence type="ECO:0000313" key="7">
    <source>
        <dbReference type="Proteomes" id="UP000664357"/>
    </source>
</evidence>
<dbReference type="PROSITE" id="PS00913">
    <property type="entry name" value="ADH_IRON_1"/>
    <property type="match status" value="1"/>
</dbReference>
<evidence type="ECO:0000313" key="6">
    <source>
        <dbReference type="EMBL" id="MEO1770496.1"/>
    </source>
</evidence>
<dbReference type="PROSITE" id="PS00060">
    <property type="entry name" value="ADH_IRON_2"/>
    <property type="match status" value="1"/>
</dbReference>
<reference evidence="6 7" key="1">
    <citation type="submission" date="2024-02" db="EMBL/GenBank/DDBJ databases">
        <title>The Genome Sequence of Enterococcus sp. DIV0159.</title>
        <authorList>
            <person name="Earl A."/>
            <person name="Manson A."/>
            <person name="Gilmore M."/>
            <person name="Sanders J."/>
            <person name="Shea T."/>
            <person name="Howe W."/>
            <person name="Livny J."/>
            <person name="Cuomo C."/>
            <person name="Neafsey D."/>
            <person name="Birren B."/>
        </authorList>
    </citation>
    <scope>NUCLEOTIDE SEQUENCE [LARGE SCALE GENOMIC DNA]</scope>
    <source>
        <strain evidence="6 7">665A</strain>
    </source>
</reference>
<dbReference type="PANTHER" id="PTHR11496:SF102">
    <property type="entry name" value="ALCOHOL DEHYDROGENASE 4"/>
    <property type="match status" value="1"/>
</dbReference>
<evidence type="ECO:0000259" key="5">
    <source>
        <dbReference type="Pfam" id="PF25137"/>
    </source>
</evidence>
<dbReference type="Pfam" id="PF00465">
    <property type="entry name" value="Fe-ADH"/>
    <property type="match status" value="1"/>
</dbReference>
<dbReference type="Proteomes" id="UP000664357">
    <property type="component" value="Unassembled WGS sequence"/>
</dbReference>
<feature type="domain" description="Alcohol dehydrogenase iron-type/glycerol dehydrogenase GldA" evidence="4">
    <location>
        <begin position="11"/>
        <end position="179"/>
    </location>
</feature>
<evidence type="ECO:0000256" key="3">
    <source>
        <dbReference type="ARBA" id="ARBA00023027"/>
    </source>
</evidence>
<keyword evidence="7" id="KW-1185">Reference proteome</keyword>
<name>A0ABV0EPF1_9ENTE</name>
<organism evidence="6 7">
    <name type="scientific">Candidatus Enterococcus ferrettii</name>
    <dbReference type="NCBI Taxonomy" id="2815324"/>
    <lineage>
        <taxon>Bacteria</taxon>
        <taxon>Bacillati</taxon>
        <taxon>Bacillota</taxon>
        <taxon>Bacilli</taxon>
        <taxon>Lactobacillales</taxon>
        <taxon>Enterococcaceae</taxon>
        <taxon>Enterococcus</taxon>
    </lineage>
</organism>
<keyword evidence="3" id="KW-0520">NAD</keyword>
<comment type="similarity">
    <text evidence="1">Belongs to the iron-containing alcohol dehydrogenase family.</text>
</comment>